<dbReference type="EMBL" id="CP001669">
    <property type="protein sequence ID" value="AFZ80337.1"/>
    <property type="molecule type" value="Genomic_DNA"/>
</dbReference>
<dbReference type="GeneID" id="15806726"/>
<organism evidence="1 2">
    <name type="scientific">Theileria equi strain WA</name>
    <dbReference type="NCBI Taxonomy" id="1537102"/>
    <lineage>
        <taxon>Eukaryota</taxon>
        <taxon>Sar</taxon>
        <taxon>Alveolata</taxon>
        <taxon>Apicomplexa</taxon>
        <taxon>Aconoidasida</taxon>
        <taxon>Piroplasmida</taxon>
        <taxon>Theileriidae</taxon>
        <taxon>Theileria</taxon>
    </lineage>
</organism>
<accession>L0AXP2</accession>
<sequence length="823" mass="94529">MVSYTQSLTSSKSTLFRVFKAMLKRRSVSGIEQVEANFDKCLSETLKLYRGSGANVCKKNDTTAKVVPRVLHRTLGEDVMQSYDITVSVQVLALYARTNALRNPRAIYPFICRLNMLIIATEHYIHEFSFVKIALVLNSLANILNAKVVPNKKGHESLLKVSVPKEYVSSNFNQLYEACKDRETSGIHDALNRLNRLIESHLKSLLFLNIFHKNEHLKDLKAGEPDSHSICMILKYYSLFSKIDEKLLYLIYLWIKEFKEWKVMDLINITRSVTKLYSVSDAVNLEMFEKTLVEDVKRTPFFLNNPQIHPACNKAIVFHGKKTVVNVVQLVLSHVTRVKFHDNPTLEQIQTYIHSLNTAYTGGICKKLDVHDRFMELITCANVVLEHDKDATNFINLLYFANSAHTELDIIEFNTLASLLFTNDNIKILLQLEPEILPRGDPSNLTKTLLYLNTLEKNKKQLALNEIKIIDKLFNKFLKYASDVIKDTRTFAISEIITLKKISNNYNSDLKNHLLNIYSNALSNRKGLSYMLKQTDDLFVFLYSSNWNIGDGLHNVIGSFLSKNSAEFVKHDIYVFLRLIQNISRLYRINKHWSTIYDMKLFLQNIFNSNWEAHIELLIDIIFNSVTNTSLDVNEVTSVLVLEELFHKYYLQMSNPLEGDAKNVTHSNVNITLFSKFFHLSWLLKGKSAKLHEIWANGLLVLLDCNTLFKNKCTSNDGKPAFQPLNSHNWSSFSAIIVIDTLLSLNTQDFKSPLSCGDHKKIFEAIDSIFLSVIEHISTFGDKYSHISRLYEFIINSNQRLMPCNNLERIASSLHSFLAKDNA</sequence>
<evidence type="ECO:0000313" key="1">
    <source>
        <dbReference type="EMBL" id="AFZ80337.1"/>
    </source>
</evidence>
<proteinExistence type="predicted"/>
<evidence type="ECO:0000313" key="2">
    <source>
        <dbReference type="Proteomes" id="UP000031512"/>
    </source>
</evidence>
<keyword evidence="2" id="KW-1185">Reference proteome</keyword>
<dbReference type="Proteomes" id="UP000031512">
    <property type="component" value="Chromosome 1"/>
</dbReference>
<name>L0AXP2_THEEQ</name>
<protein>
    <submittedName>
        <fullName evidence="1">Uncharacterized protein</fullName>
    </submittedName>
</protein>
<dbReference type="RefSeq" id="XP_004830003.1">
    <property type="nucleotide sequence ID" value="XM_004829946.1"/>
</dbReference>
<reference evidence="1 2" key="1">
    <citation type="journal article" date="2012" name="BMC Genomics">
        <title>Comparative genomic analysis and phylogenetic position of Theileria equi.</title>
        <authorList>
            <person name="Kappmeyer L.S."/>
            <person name="Thiagarajan M."/>
            <person name="Herndon D.R."/>
            <person name="Ramsay J.D."/>
            <person name="Caler E."/>
            <person name="Djikeng A."/>
            <person name="Gillespie J.J."/>
            <person name="Lau A.O."/>
            <person name="Roalson E.H."/>
            <person name="Silva J.C."/>
            <person name="Silva M.G."/>
            <person name="Suarez C.E."/>
            <person name="Ueti M.W."/>
            <person name="Nene V.M."/>
            <person name="Mealey R.H."/>
            <person name="Knowles D.P."/>
            <person name="Brayton K.A."/>
        </authorList>
    </citation>
    <scope>NUCLEOTIDE SEQUENCE [LARGE SCALE GENOMIC DNA]</scope>
    <source>
        <strain evidence="1 2">WA</strain>
    </source>
</reference>
<dbReference type="VEuPathDB" id="PiroplasmaDB:BEWA_031900"/>
<dbReference type="KEGG" id="beq:BEWA_031900"/>
<dbReference type="OrthoDB" id="365308at2759"/>
<gene>
    <name evidence="1" type="ORF">BEWA_031900</name>
</gene>
<dbReference type="AlphaFoldDB" id="L0AXP2"/>
<dbReference type="eggNOG" id="ENOG502QX20">
    <property type="taxonomic scope" value="Eukaryota"/>
</dbReference>